<dbReference type="EMBL" id="FNOI01000010">
    <property type="protein sequence ID" value="SDX62515.1"/>
    <property type="molecule type" value="Genomic_DNA"/>
</dbReference>
<sequence length="409" mass="44923">MAMVERKTARFVDLVPAAPAATPLRTVSHPAKAGKTARAARVRPRHMGAALSFLLLVLLPVFAIAVYLYYYAADQYLSEASFSIHREETTTGVSSLLGGLTGVSSGTSDADVLYQFIQSHDLVLQVNSDLDLRSVFSKHYDTDMVFGLSPDASLEELVDFWNRMVTVQLERTSGIITVAARGFTANDSHALTSAVLKHSNALVERLSRTAHDDSMRHAKAEMETASLRLKEARVNVSTFRKTSQTVDPGADVESQMGVLGVLEQKLADALIALAMLADVTKPTDPRLKQAKRKVQTIRTHIDEERASIGSRTTDSMARGNLYTALETYEALLVDQEFAEQSYIAALANYDAATSEARRKSRYLVAHITPSLPQTAKYPQKIVIGVVTAVMAMLAWMLMVLVGYSIRDRR</sequence>
<feature type="transmembrane region" description="Helical" evidence="1">
    <location>
        <begin position="48"/>
        <end position="72"/>
    </location>
</feature>
<dbReference type="Proteomes" id="UP000199441">
    <property type="component" value="Unassembled WGS sequence"/>
</dbReference>
<keyword evidence="3" id="KW-1185">Reference proteome</keyword>
<dbReference type="AlphaFoldDB" id="A0A1H3D7Y8"/>
<dbReference type="STRING" id="670155.SAMN04488001_0059"/>
<dbReference type="GO" id="GO:0005886">
    <property type="term" value="C:plasma membrane"/>
    <property type="evidence" value="ECO:0007669"/>
    <property type="project" value="TreeGrafter"/>
</dbReference>
<organism evidence="2 3">
    <name type="scientific">Litoreibacter albidus</name>
    <dbReference type="NCBI Taxonomy" id="670155"/>
    <lineage>
        <taxon>Bacteria</taxon>
        <taxon>Pseudomonadati</taxon>
        <taxon>Pseudomonadota</taxon>
        <taxon>Alphaproteobacteria</taxon>
        <taxon>Rhodobacterales</taxon>
        <taxon>Roseobacteraceae</taxon>
        <taxon>Litoreibacter</taxon>
    </lineage>
</organism>
<dbReference type="InterPro" id="IPR050445">
    <property type="entry name" value="Bact_polysacc_biosynth/exp"/>
</dbReference>
<keyword evidence="1" id="KW-1133">Transmembrane helix</keyword>
<reference evidence="3" key="1">
    <citation type="submission" date="2016-10" db="EMBL/GenBank/DDBJ databases">
        <authorList>
            <person name="Varghese N."/>
            <person name="Submissions S."/>
        </authorList>
    </citation>
    <scope>NUCLEOTIDE SEQUENCE [LARGE SCALE GENOMIC DNA]</scope>
    <source>
        <strain evidence="3">DSM 26922</strain>
    </source>
</reference>
<name>A0A1H3D7Y8_9RHOB</name>
<protein>
    <submittedName>
        <fullName evidence="2">Capsular polysaccharide transport system permease protein</fullName>
    </submittedName>
</protein>
<feature type="transmembrane region" description="Helical" evidence="1">
    <location>
        <begin position="381"/>
        <end position="405"/>
    </location>
</feature>
<keyword evidence="1" id="KW-0812">Transmembrane</keyword>
<dbReference type="GO" id="GO:0004713">
    <property type="term" value="F:protein tyrosine kinase activity"/>
    <property type="evidence" value="ECO:0007669"/>
    <property type="project" value="TreeGrafter"/>
</dbReference>
<evidence type="ECO:0000256" key="1">
    <source>
        <dbReference type="SAM" id="Phobius"/>
    </source>
</evidence>
<proteinExistence type="predicted"/>
<evidence type="ECO:0000313" key="3">
    <source>
        <dbReference type="Proteomes" id="UP000199441"/>
    </source>
</evidence>
<gene>
    <name evidence="2" type="ORF">SAMN04488001_0059</name>
</gene>
<accession>A0A1H3D7Y8</accession>
<keyword evidence="1" id="KW-0472">Membrane</keyword>
<evidence type="ECO:0000313" key="2">
    <source>
        <dbReference type="EMBL" id="SDX62515.1"/>
    </source>
</evidence>
<dbReference type="PANTHER" id="PTHR32309">
    <property type="entry name" value="TYROSINE-PROTEIN KINASE"/>
    <property type="match status" value="1"/>
</dbReference>
<dbReference type="PANTHER" id="PTHR32309:SF13">
    <property type="entry name" value="FERRIC ENTEROBACTIN TRANSPORT PROTEIN FEPE"/>
    <property type="match status" value="1"/>
</dbReference>